<dbReference type="RefSeq" id="WP_345682494.1">
    <property type="nucleotide sequence ID" value="NZ_BAABRO010000001.1"/>
</dbReference>
<reference evidence="2 3" key="1">
    <citation type="submission" date="2024-02" db="EMBL/GenBank/DDBJ databases">
        <title>Rhodopirellula caenicola NBRC 110016.</title>
        <authorList>
            <person name="Ichikawa N."/>
            <person name="Katano-Makiyama Y."/>
            <person name="Hidaka K."/>
        </authorList>
    </citation>
    <scope>NUCLEOTIDE SEQUENCE [LARGE SCALE GENOMIC DNA]</scope>
    <source>
        <strain evidence="2 3">NBRC 110016</strain>
    </source>
</reference>
<dbReference type="EMBL" id="BAABRO010000001">
    <property type="protein sequence ID" value="GAA5505471.1"/>
    <property type="molecule type" value="Genomic_DNA"/>
</dbReference>
<accession>A0ABP9VJT9</accession>
<sequence length="111" mass="12352">MSFITHHCPSCHAPMREGFLIDRFGEFQKDTLFWASGSFGSFMLGREQVYPVTTWRCQHCGLLQCYAAPAQMRQGDHAAATTPGVNDADDSTPPQQPTEHDSPNTLHQVVT</sequence>
<name>A0ABP9VJT9_9BACT</name>
<evidence type="ECO:0000313" key="3">
    <source>
        <dbReference type="Proteomes" id="UP001416858"/>
    </source>
</evidence>
<organism evidence="2 3">
    <name type="scientific">Novipirellula caenicola</name>
    <dbReference type="NCBI Taxonomy" id="1536901"/>
    <lineage>
        <taxon>Bacteria</taxon>
        <taxon>Pseudomonadati</taxon>
        <taxon>Planctomycetota</taxon>
        <taxon>Planctomycetia</taxon>
        <taxon>Pirellulales</taxon>
        <taxon>Pirellulaceae</taxon>
        <taxon>Novipirellula</taxon>
    </lineage>
</organism>
<protein>
    <submittedName>
        <fullName evidence="2">Uncharacterized protein</fullName>
    </submittedName>
</protein>
<dbReference type="Proteomes" id="UP001416858">
    <property type="component" value="Unassembled WGS sequence"/>
</dbReference>
<feature type="region of interest" description="Disordered" evidence="1">
    <location>
        <begin position="76"/>
        <end position="111"/>
    </location>
</feature>
<proteinExistence type="predicted"/>
<gene>
    <name evidence="2" type="ORF">Rcae01_00916</name>
</gene>
<keyword evidence="3" id="KW-1185">Reference proteome</keyword>
<comment type="caution">
    <text evidence="2">The sequence shown here is derived from an EMBL/GenBank/DDBJ whole genome shotgun (WGS) entry which is preliminary data.</text>
</comment>
<evidence type="ECO:0000256" key="1">
    <source>
        <dbReference type="SAM" id="MobiDB-lite"/>
    </source>
</evidence>
<evidence type="ECO:0000313" key="2">
    <source>
        <dbReference type="EMBL" id="GAA5505471.1"/>
    </source>
</evidence>